<sequence length="496" mass="55814">MPQKLHLSFLPSRKRSPRSKDVHHDRDGNHQQEDPDHHEVRLGTVDESCGHAPDSICLATRHRPHLTSSIRTATTDRLSPLMSPCHGFESNEFVLSARKVRVSDAELIHRACQASVFSRKKRLLRVPSVMWDCKDIAGFAMLSRRMGDKGEDFEVLTTGEVACDPRDIEPLLRSRTESEYNAVAREFFGDQFIYGSIVHEVQPQAFHQDEHDDDDDDGEEKDTRRPKQEDFSVHAGDHATVRTACFAHARRFARNEEWCFLHHYRPRAVASVTFGSSPTNGSTESSLSSSGHGVVDEPMGFTIVLSSMPDTELTAGKMKKQRVTQLHGITASYQVEPVPETDACAGPRSRVSFHATFTAPQSIPEGYADSETVRTRLMAIARSLHRLADLLLLRPRPANHSSVQGSFSSRSGVEYRDNEEANISRCVACTKRLRLKVLDTPTRRSKRCQICMYRACASCWSKENVETFSGHTTSVVVCRRCFENFGNSDYSHIQLT</sequence>
<dbReference type="CDD" id="cd00065">
    <property type="entry name" value="FYVE_like_SF"/>
    <property type="match status" value="1"/>
</dbReference>
<evidence type="ECO:0000256" key="1">
    <source>
        <dbReference type="SAM" id="MobiDB-lite"/>
    </source>
</evidence>
<feature type="compositionally biased region" description="Basic and acidic residues" evidence="1">
    <location>
        <begin position="221"/>
        <end position="234"/>
    </location>
</feature>
<name>A0AAV0TR89_HYABA</name>
<dbReference type="EMBL" id="CANTFL010000641">
    <property type="protein sequence ID" value="CAI5726188.1"/>
    <property type="molecule type" value="Genomic_DNA"/>
</dbReference>
<evidence type="ECO:0008006" key="4">
    <source>
        <dbReference type="Google" id="ProtNLM"/>
    </source>
</evidence>
<dbReference type="PANTHER" id="PTHR43102">
    <property type="entry name" value="SLR1143 PROTEIN"/>
    <property type="match status" value="1"/>
</dbReference>
<proteinExistence type="predicted"/>
<feature type="region of interest" description="Disordered" evidence="1">
    <location>
        <begin position="1"/>
        <end position="39"/>
    </location>
</feature>
<dbReference type="SUPFAM" id="SSF57903">
    <property type="entry name" value="FYVE/PHD zinc finger"/>
    <property type="match status" value="1"/>
</dbReference>
<feature type="compositionally biased region" description="Acidic residues" evidence="1">
    <location>
        <begin position="211"/>
        <end position="220"/>
    </location>
</feature>
<feature type="compositionally biased region" description="Basic and acidic residues" evidence="1">
    <location>
        <begin position="18"/>
        <end position="39"/>
    </location>
</feature>
<dbReference type="AlphaFoldDB" id="A0AAV0TR89"/>
<feature type="region of interest" description="Disordered" evidence="1">
    <location>
        <begin position="207"/>
        <end position="234"/>
    </location>
</feature>
<keyword evidence="3" id="KW-1185">Reference proteome</keyword>
<dbReference type="PANTHER" id="PTHR43102:SF2">
    <property type="entry name" value="GAF DOMAIN-CONTAINING PROTEIN"/>
    <property type="match status" value="1"/>
</dbReference>
<protein>
    <recommendedName>
        <fullName evidence="4">FYVE-type domain-containing protein</fullName>
    </recommendedName>
</protein>
<gene>
    <name evidence="2" type="ORF">HBR001_LOCUS3780</name>
</gene>
<dbReference type="Proteomes" id="UP001162031">
    <property type="component" value="Unassembled WGS sequence"/>
</dbReference>
<organism evidence="2 3">
    <name type="scientific">Hyaloperonospora brassicae</name>
    <name type="common">Brassica downy mildew</name>
    <name type="synonym">Peronospora brassicae</name>
    <dbReference type="NCBI Taxonomy" id="162125"/>
    <lineage>
        <taxon>Eukaryota</taxon>
        <taxon>Sar</taxon>
        <taxon>Stramenopiles</taxon>
        <taxon>Oomycota</taxon>
        <taxon>Peronosporomycetes</taxon>
        <taxon>Peronosporales</taxon>
        <taxon>Peronosporaceae</taxon>
        <taxon>Hyaloperonospora</taxon>
    </lineage>
</organism>
<comment type="caution">
    <text evidence="2">The sequence shown here is derived from an EMBL/GenBank/DDBJ whole genome shotgun (WGS) entry which is preliminary data.</text>
</comment>
<evidence type="ECO:0000313" key="2">
    <source>
        <dbReference type="EMBL" id="CAI5726188.1"/>
    </source>
</evidence>
<accession>A0AAV0TR89</accession>
<evidence type="ECO:0000313" key="3">
    <source>
        <dbReference type="Proteomes" id="UP001162031"/>
    </source>
</evidence>
<dbReference type="InterPro" id="IPR011011">
    <property type="entry name" value="Znf_FYVE_PHD"/>
</dbReference>
<reference evidence="2" key="1">
    <citation type="submission" date="2022-12" db="EMBL/GenBank/DDBJ databases">
        <authorList>
            <person name="Webb A."/>
        </authorList>
    </citation>
    <scope>NUCLEOTIDE SEQUENCE</scope>
    <source>
        <strain evidence="2">Hp1</strain>
    </source>
</reference>